<name>A0A1V6N2V2_METAZ</name>
<dbReference type="AlphaFoldDB" id="A0A1V6N2V2"/>
<evidence type="ECO:0008006" key="4">
    <source>
        <dbReference type="Google" id="ProtNLM"/>
    </source>
</evidence>
<dbReference type="Pfam" id="PF11457">
    <property type="entry name" value="DUF3021"/>
    <property type="match status" value="1"/>
</dbReference>
<feature type="transmembrane region" description="Helical" evidence="1">
    <location>
        <begin position="103"/>
        <end position="124"/>
    </location>
</feature>
<comment type="caution">
    <text evidence="2">The sequence shown here is derived from an EMBL/GenBank/DDBJ whole genome shotgun (WGS) entry which is preliminary data.</text>
</comment>
<dbReference type="InterPro" id="IPR021560">
    <property type="entry name" value="DUF3021"/>
</dbReference>
<evidence type="ECO:0000256" key="1">
    <source>
        <dbReference type="SAM" id="Phobius"/>
    </source>
</evidence>
<keyword evidence="1" id="KW-0812">Transmembrane</keyword>
<dbReference type="Proteomes" id="UP000191661">
    <property type="component" value="Unassembled WGS sequence"/>
</dbReference>
<dbReference type="RefSeq" id="WP_080460041.1">
    <property type="nucleotide sequence ID" value="NZ_BBET01000036.1"/>
</dbReference>
<sequence>MKEYIKLTVQGMAIGSLILIILSIFGIYFGGKEFQELLINNFIIYSIAAMVVGIGFSLPSIVYENNELSLLKQFLIQISIGMSILIITSLFVGWIPINYGLGIIIWVLIALIFVILIWAGFYLYNRKEASDINKQIKKIQNKN</sequence>
<feature type="transmembrane region" description="Helical" evidence="1">
    <location>
        <begin position="42"/>
        <end position="62"/>
    </location>
</feature>
<dbReference type="OrthoDB" id="381507at2157"/>
<evidence type="ECO:0000313" key="2">
    <source>
        <dbReference type="EMBL" id="OQD58984.1"/>
    </source>
</evidence>
<keyword evidence="1" id="KW-0472">Membrane</keyword>
<accession>A0A1V6N2V2</accession>
<gene>
    <name evidence="2" type="ORF">MBBAR_6c00940</name>
</gene>
<protein>
    <recommendedName>
        <fullName evidence="4">DUF3021 domain-containing protein</fullName>
    </recommendedName>
</protein>
<reference evidence="2 3" key="1">
    <citation type="submission" date="2014-12" db="EMBL/GenBank/DDBJ databases">
        <title>Genome sequence of Methanobrevibacter arboriphilicus DH1, DSM1125.</title>
        <authorList>
            <person name="Poehlein A."/>
            <person name="Thauer R.K."/>
            <person name="Seedorf H."/>
            <person name="Daniel R."/>
        </authorList>
    </citation>
    <scope>NUCLEOTIDE SEQUENCE [LARGE SCALE GENOMIC DNA]</scope>
    <source>
        <strain evidence="2 3">DH1</strain>
    </source>
</reference>
<keyword evidence="1" id="KW-1133">Transmembrane helix</keyword>
<keyword evidence="3" id="KW-1185">Reference proteome</keyword>
<proteinExistence type="predicted"/>
<evidence type="ECO:0000313" key="3">
    <source>
        <dbReference type="Proteomes" id="UP000191661"/>
    </source>
</evidence>
<organism evidence="2 3">
    <name type="scientific">Methanobrevibacter arboriphilus JCM 13429 = DSM 1125</name>
    <dbReference type="NCBI Taxonomy" id="1300164"/>
    <lineage>
        <taxon>Archaea</taxon>
        <taxon>Methanobacteriati</taxon>
        <taxon>Methanobacteriota</taxon>
        <taxon>Methanomada group</taxon>
        <taxon>Methanobacteria</taxon>
        <taxon>Methanobacteriales</taxon>
        <taxon>Methanobacteriaceae</taxon>
        <taxon>Methanobrevibacter</taxon>
    </lineage>
</organism>
<dbReference type="EMBL" id="JXMW01000006">
    <property type="protein sequence ID" value="OQD58984.1"/>
    <property type="molecule type" value="Genomic_DNA"/>
</dbReference>
<feature type="transmembrane region" description="Helical" evidence="1">
    <location>
        <begin position="74"/>
        <end position="97"/>
    </location>
</feature>
<feature type="transmembrane region" description="Helical" evidence="1">
    <location>
        <begin position="12"/>
        <end position="30"/>
    </location>
</feature>